<dbReference type="Pfam" id="PF18933">
    <property type="entry name" value="PsbP_2"/>
    <property type="match status" value="1"/>
</dbReference>
<dbReference type="RefSeq" id="WP_157809438.1">
    <property type="nucleotide sequence ID" value="NZ_CP017766.1"/>
</dbReference>
<dbReference type="PROSITE" id="PS51257">
    <property type="entry name" value="PROKAR_LIPOPROTEIN"/>
    <property type="match status" value="1"/>
</dbReference>
<sequence length="178" mass="19412">MKKYALLILSIVVVVAFASGCTTNSYKTYDSNGISFHYPTGWNEVSPDKLSLTVEGSSEVLAVVVDPENIQNNNYQTLVFFQQIPTTGSLAVATASLKTQIQAVGGQVLSETDRTINGVSAKDMVYSISTTSGVAKKERIIAMQDSSNRYYIVCSAPTADFDRQQSNFNLIIDSFKIQ</sequence>
<dbReference type="Proteomes" id="UP000232806">
    <property type="component" value="Chromosome"/>
</dbReference>
<gene>
    <name evidence="1" type="ORF">BK007_06635</name>
</gene>
<proteinExistence type="predicted"/>
<dbReference type="GeneID" id="35122858"/>
<name>A0A2H4VCC1_9EURY</name>
<evidence type="ECO:0000313" key="1">
    <source>
        <dbReference type="EMBL" id="AUB55710.1"/>
    </source>
</evidence>
<organism evidence="1 2">
    <name type="scientific">Methanobacterium subterraneum</name>
    <dbReference type="NCBI Taxonomy" id="59277"/>
    <lineage>
        <taxon>Archaea</taxon>
        <taxon>Methanobacteriati</taxon>
        <taxon>Methanobacteriota</taxon>
        <taxon>Methanomada group</taxon>
        <taxon>Methanobacteria</taxon>
        <taxon>Methanobacteriales</taxon>
        <taxon>Methanobacteriaceae</taxon>
        <taxon>Methanobacterium</taxon>
    </lineage>
</organism>
<dbReference type="GO" id="GO:0015979">
    <property type="term" value="P:photosynthesis"/>
    <property type="evidence" value="ECO:0007669"/>
    <property type="project" value="InterPro"/>
</dbReference>
<accession>A0A2H4VCC1</accession>
<dbReference type="Gene3D" id="3.40.1000.10">
    <property type="entry name" value="Mog1/PsbP, alpha/beta/alpha sandwich"/>
    <property type="match status" value="1"/>
</dbReference>
<dbReference type="EMBL" id="CP017766">
    <property type="protein sequence ID" value="AUB55710.1"/>
    <property type="molecule type" value="Genomic_DNA"/>
</dbReference>
<protein>
    <submittedName>
        <fullName evidence="1">Uncharacterized protein</fullName>
    </submittedName>
</protein>
<dbReference type="GO" id="GO:0019898">
    <property type="term" value="C:extrinsic component of membrane"/>
    <property type="evidence" value="ECO:0007669"/>
    <property type="project" value="InterPro"/>
</dbReference>
<dbReference type="AlphaFoldDB" id="A0A2H4VCC1"/>
<reference evidence="1 2" key="1">
    <citation type="submission" date="2016-10" db="EMBL/GenBank/DDBJ databases">
        <title>Comparative genomics between deep and shallow subseafloor isolates.</title>
        <authorList>
            <person name="Ishii S."/>
            <person name="Miller J.R."/>
            <person name="Sutton G."/>
            <person name="Suzuki S."/>
            <person name="Methe B."/>
            <person name="Inagaki F."/>
            <person name="Imachi H."/>
        </authorList>
    </citation>
    <scope>NUCLEOTIDE SEQUENCE [LARGE SCALE GENOMIC DNA]</scope>
    <source>
        <strain evidence="1 2">MO-MB1</strain>
    </source>
</reference>
<dbReference type="GO" id="GO:0005509">
    <property type="term" value="F:calcium ion binding"/>
    <property type="evidence" value="ECO:0007669"/>
    <property type="project" value="InterPro"/>
</dbReference>
<evidence type="ECO:0000313" key="2">
    <source>
        <dbReference type="Proteomes" id="UP000232806"/>
    </source>
</evidence>
<dbReference type="GO" id="GO:0009523">
    <property type="term" value="C:photosystem II"/>
    <property type="evidence" value="ECO:0007669"/>
    <property type="project" value="InterPro"/>
</dbReference>
<dbReference type="OrthoDB" id="82411at2157"/>